<feature type="domain" description="EF-hand" evidence="1">
    <location>
        <begin position="16"/>
        <end position="51"/>
    </location>
</feature>
<comment type="caution">
    <text evidence="2">The sequence shown here is derived from an EMBL/GenBank/DDBJ whole genome shotgun (WGS) entry which is preliminary data.</text>
</comment>
<keyword evidence="3" id="KW-1185">Reference proteome</keyword>
<proteinExistence type="predicted"/>
<evidence type="ECO:0000313" key="3">
    <source>
        <dbReference type="Proteomes" id="UP001602013"/>
    </source>
</evidence>
<dbReference type="Gene3D" id="1.10.238.10">
    <property type="entry name" value="EF-hand"/>
    <property type="match status" value="1"/>
</dbReference>
<evidence type="ECO:0000259" key="1">
    <source>
        <dbReference type="PROSITE" id="PS50222"/>
    </source>
</evidence>
<evidence type="ECO:0000313" key="2">
    <source>
        <dbReference type="EMBL" id="MFF3666466.1"/>
    </source>
</evidence>
<protein>
    <submittedName>
        <fullName evidence="2">EF-hand domain-containing protein</fullName>
    </submittedName>
</protein>
<dbReference type="EMBL" id="JBIASD010000006">
    <property type="protein sequence ID" value="MFF3666466.1"/>
    <property type="molecule type" value="Genomic_DNA"/>
</dbReference>
<feature type="domain" description="EF-hand" evidence="1">
    <location>
        <begin position="105"/>
        <end position="140"/>
    </location>
</feature>
<dbReference type="InterPro" id="IPR002048">
    <property type="entry name" value="EF_hand_dom"/>
</dbReference>
<sequence length="189" mass="20647">MSYEPAHMSGIEASPGVLERLRFRFRMLDTDGNGYLESDDFERLAADVLAAMDEPEGSRKGQAVLVGHRRYWEGLRAALDTDGDGRISPQEYMARLGAPVEARETVVDYAESLAALADRNDDGFIELDGFLAVMTAIGFSKANVERLFADLDESGDGLVPVDVWAATIVDYYTSARTDIPVHGLTAPGR</sequence>
<accession>A0ABW6SNB8</accession>
<dbReference type="SMART" id="SM00054">
    <property type="entry name" value="EFh"/>
    <property type="match status" value="3"/>
</dbReference>
<dbReference type="Pfam" id="PF13202">
    <property type="entry name" value="EF-hand_5"/>
    <property type="match status" value="2"/>
</dbReference>
<dbReference type="InterPro" id="IPR018247">
    <property type="entry name" value="EF_Hand_1_Ca_BS"/>
</dbReference>
<dbReference type="InterPro" id="IPR011992">
    <property type="entry name" value="EF-hand-dom_pair"/>
</dbReference>
<organism evidence="2 3">
    <name type="scientific">Microtetraspora malaysiensis</name>
    <dbReference type="NCBI Taxonomy" id="161358"/>
    <lineage>
        <taxon>Bacteria</taxon>
        <taxon>Bacillati</taxon>
        <taxon>Actinomycetota</taxon>
        <taxon>Actinomycetes</taxon>
        <taxon>Streptosporangiales</taxon>
        <taxon>Streptosporangiaceae</taxon>
        <taxon>Microtetraspora</taxon>
    </lineage>
</organism>
<dbReference type="SUPFAM" id="SSF47473">
    <property type="entry name" value="EF-hand"/>
    <property type="match status" value="1"/>
</dbReference>
<dbReference type="Proteomes" id="UP001602013">
    <property type="component" value="Unassembled WGS sequence"/>
</dbReference>
<gene>
    <name evidence="2" type="ORF">ACFYXI_12800</name>
</gene>
<reference evidence="2 3" key="1">
    <citation type="submission" date="2024-10" db="EMBL/GenBank/DDBJ databases">
        <title>The Natural Products Discovery Center: Release of the First 8490 Sequenced Strains for Exploring Actinobacteria Biosynthetic Diversity.</title>
        <authorList>
            <person name="Kalkreuter E."/>
            <person name="Kautsar S.A."/>
            <person name="Yang D."/>
            <person name="Bader C.D."/>
            <person name="Teijaro C.N."/>
            <person name="Fluegel L."/>
            <person name="Davis C.M."/>
            <person name="Simpson J.R."/>
            <person name="Lauterbach L."/>
            <person name="Steele A.D."/>
            <person name="Gui C."/>
            <person name="Meng S."/>
            <person name="Li G."/>
            <person name="Viehrig K."/>
            <person name="Ye F."/>
            <person name="Su P."/>
            <person name="Kiefer A.F."/>
            <person name="Nichols A."/>
            <person name="Cepeda A.J."/>
            <person name="Yan W."/>
            <person name="Fan B."/>
            <person name="Jiang Y."/>
            <person name="Adhikari A."/>
            <person name="Zheng C.-J."/>
            <person name="Schuster L."/>
            <person name="Cowan T.M."/>
            <person name="Smanski M.J."/>
            <person name="Chevrette M.G."/>
            <person name="De Carvalho L.P.S."/>
            <person name="Shen B."/>
        </authorList>
    </citation>
    <scope>NUCLEOTIDE SEQUENCE [LARGE SCALE GENOMIC DNA]</scope>
    <source>
        <strain evidence="2 3">NPDC002173</strain>
    </source>
</reference>
<dbReference type="PROSITE" id="PS50222">
    <property type="entry name" value="EF_HAND_2"/>
    <property type="match status" value="2"/>
</dbReference>
<dbReference type="CDD" id="cd00051">
    <property type="entry name" value="EFh"/>
    <property type="match status" value="1"/>
</dbReference>
<name>A0ABW6SNB8_9ACTN</name>
<dbReference type="RefSeq" id="WP_387410987.1">
    <property type="nucleotide sequence ID" value="NZ_JBIASD010000006.1"/>
</dbReference>
<dbReference type="PROSITE" id="PS00018">
    <property type="entry name" value="EF_HAND_1"/>
    <property type="match status" value="2"/>
</dbReference>